<protein>
    <submittedName>
        <fullName evidence="6">Cyclomaltodextrin glucanotransferase</fullName>
    </submittedName>
</protein>
<evidence type="ECO:0000313" key="7">
    <source>
        <dbReference type="Proteomes" id="UP001520878"/>
    </source>
</evidence>
<comment type="caution">
    <text evidence="6">The sequence shown here is derived from an EMBL/GenBank/DDBJ whole genome shotgun (WGS) entry which is preliminary data.</text>
</comment>
<dbReference type="InterPro" id="IPR006047">
    <property type="entry name" value="GH13_cat_dom"/>
</dbReference>
<keyword evidence="7" id="KW-1185">Reference proteome</keyword>
<feature type="chain" id="PRO_5045325347" evidence="4">
    <location>
        <begin position="23"/>
        <end position="567"/>
    </location>
</feature>
<evidence type="ECO:0000256" key="4">
    <source>
        <dbReference type="SAM" id="SignalP"/>
    </source>
</evidence>
<dbReference type="CDD" id="cd11339">
    <property type="entry name" value="AmyAc_bac_CMD_like_2"/>
    <property type="match status" value="1"/>
</dbReference>
<dbReference type="InterPro" id="IPR017853">
    <property type="entry name" value="GH"/>
</dbReference>
<feature type="domain" description="Glycosyl hydrolase family 13 catalytic" evidence="5">
    <location>
        <begin position="52"/>
        <end position="453"/>
    </location>
</feature>
<reference evidence="6 7" key="1">
    <citation type="submission" date="2021-10" db="EMBL/GenBank/DDBJ databases">
        <title>Draft genome of Aestuariibacter halophilus JC2043.</title>
        <authorList>
            <person name="Emsley S.A."/>
            <person name="Pfannmuller K.M."/>
            <person name="Ushijima B."/>
            <person name="Saw J.H."/>
            <person name="Videau P."/>
        </authorList>
    </citation>
    <scope>NUCLEOTIDE SEQUENCE [LARGE SCALE GENOMIC DNA]</scope>
    <source>
        <strain evidence="6 7">JC2043</strain>
    </source>
</reference>
<keyword evidence="3 4" id="KW-0732">Signal</keyword>
<proteinExistence type="predicted"/>
<dbReference type="PANTHER" id="PTHR10357:SF215">
    <property type="entry name" value="ALPHA-AMYLASE 1"/>
    <property type="match status" value="1"/>
</dbReference>
<dbReference type="SUPFAM" id="SSF51445">
    <property type="entry name" value="(Trans)glycosidases"/>
    <property type="match status" value="1"/>
</dbReference>
<evidence type="ECO:0000313" key="6">
    <source>
        <dbReference type="EMBL" id="MCC2615021.1"/>
    </source>
</evidence>
<evidence type="ECO:0000256" key="1">
    <source>
        <dbReference type="ARBA" id="ARBA00001913"/>
    </source>
</evidence>
<dbReference type="EMBL" id="JAJEWP010000001">
    <property type="protein sequence ID" value="MCC2615021.1"/>
    <property type="molecule type" value="Genomic_DNA"/>
</dbReference>
<feature type="signal peptide" evidence="4">
    <location>
        <begin position="1"/>
        <end position="22"/>
    </location>
</feature>
<dbReference type="SMART" id="SM00642">
    <property type="entry name" value="Aamy"/>
    <property type="match status" value="1"/>
</dbReference>
<comment type="cofactor">
    <cofactor evidence="1">
        <name>Ca(2+)</name>
        <dbReference type="ChEBI" id="CHEBI:29108"/>
    </cofactor>
</comment>
<evidence type="ECO:0000256" key="3">
    <source>
        <dbReference type="ARBA" id="ARBA00022729"/>
    </source>
</evidence>
<accession>A0ABS8G4I3</accession>
<keyword evidence="2" id="KW-0479">Metal-binding</keyword>
<dbReference type="PANTHER" id="PTHR10357">
    <property type="entry name" value="ALPHA-AMYLASE FAMILY MEMBER"/>
    <property type="match status" value="1"/>
</dbReference>
<dbReference type="Proteomes" id="UP001520878">
    <property type="component" value="Unassembled WGS sequence"/>
</dbReference>
<organism evidence="6 7">
    <name type="scientific">Fluctibacter halophilus</name>
    <dbReference type="NCBI Taxonomy" id="226011"/>
    <lineage>
        <taxon>Bacteria</taxon>
        <taxon>Pseudomonadati</taxon>
        <taxon>Pseudomonadota</taxon>
        <taxon>Gammaproteobacteria</taxon>
        <taxon>Alteromonadales</taxon>
        <taxon>Alteromonadaceae</taxon>
        <taxon>Fluctibacter</taxon>
    </lineage>
</organism>
<dbReference type="Gene3D" id="3.20.20.80">
    <property type="entry name" value="Glycosidases"/>
    <property type="match status" value="1"/>
</dbReference>
<evidence type="ECO:0000259" key="5">
    <source>
        <dbReference type="SMART" id="SM00642"/>
    </source>
</evidence>
<dbReference type="RefSeq" id="WP_229156934.1">
    <property type="nucleotide sequence ID" value="NZ_JAJEWP010000001.1"/>
</dbReference>
<gene>
    <name evidence="6" type="ORF">LJ739_02040</name>
</gene>
<name>A0ABS8G4I3_9ALTE</name>
<evidence type="ECO:0000256" key="2">
    <source>
        <dbReference type="ARBA" id="ARBA00022723"/>
    </source>
</evidence>
<sequence length="567" mass="63766">MKIIKQTGVAGLLSLLVLGTHANTSHHRQEVAQDTPSFYGTLTPYASEAVYFLLTDRFVDGDPTNNHVEQGGQFPTFDRPLYGPQGQVANVGYLGGDFKGVLNNAQYIKDMGFTSVWLTPIYDNPDEAFSGGEPVSYGAYYKDGGKTGYHGYWGVNFFAVDEHLPSEGLQFADLTRRLRQEYDLKFVLDIVANHGSPAYSMPVDQPKFGEIYDQQGTLLADHQNIHPASLDSDDPLLTFYNTHTGLAQLSDINENNPAVLDYFEAAYLKWIEQGAHALRVDTIKEMPHFFWKKLFDRIRQKHPDIFIFGESYSYDADFIAEHTQPQNGGVSVLDFPGRKAITDVFENPQSDYADILSYLHLNDQTYANPYDLMTFYDNHDMPRMNASDNGFIDANNWLFTARGIPVIYYGSEINFMTGKAEHQGNRNYLGQGRIDRAPTHPIQQNLTRIAHIRKGSVALQRGLQVNLNVAGDTATFLRVYQHQGEYQTALVMLNKGDTPAHITVDALLDSGIWYDVIAQRERRIDVTEQAFQSLVPAHGVRVLLFDQPVSNSELLALLADQQRALTE</sequence>
<dbReference type="Pfam" id="PF00128">
    <property type="entry name" value="Alpha-amylase"/>
    <property type="match status" value="1"/>
</dbReference>